<proteinExistence type="predicted"/>
<accession>A0A4Q7YT03</accession>
<reference evidence="1 2" key="1">
    <citation type="submission" date="2019-02" db="EMBL/GenBank/DDBJ databases">
        <title>Genomic Encyclopedia of Archaeal and Bacterial Type Strains, Phase II (KMG-II): from individual species to whole genera.</title>
        <authorList>
            <person name="Goeker M."/>
        </authorList>
    </citation>
    <scope>NUCLEOTIDE SEQUENCE [LARGE SCALE GENOMIC DNA]</scope>
    <source>
        <strain evidence="1 2">DSM 18101</strain>
    </source>
</reference>
<dbReference type="RefSeq" id="WP_130418170.1">
    <property type="nucleotide sequence ID" value="NZ_SHKW01000001.1"/>
</dbReference>
<dbReference type="OrthoDB" id="9848033at2"/>
<gene>
    <name evidence="1" type="ORF">BDD14_1471</name>
</gene>
<dbReference type="AlphaFoldDB" id="A0A4Q7YT03"/>
<organism evidence="1 2">
    <name type="scientific">Edaphobacter modestus</name>
    <dbReference type="NCBI Taxonomy" id="388466"/>
    <lineage>
        <taxon>Bacteria</taxon>
        <taxon>Pseudomonadati</taxon>
        <taxon>Acidobacteriota</taxon>
        <taxon>Terriglobia</taxon>
        <taxon>Terriglobales</taxon>
        <taxon>Acidobacteriaceae</taxon>
        <taxon>Edaphobacter</taxon>
    </lineage>
</organism>
<dbReference type="EMBL" id="SHKW01000001">
    <property type="protein sequence ID" value="RZU40049.1"/>
    <property type="molecule type" value="Genomic_DNA"/>
</dbReference>
<evidence type="ECO:0000313" key="1">
    <source>
        <dbReference type="EMBL" id="RZU40049.1"/>
    </source>
</evidence>
<keyword evidence="2" id="KW-1185">Reference proteome</keyword>
<protein>
    <submittedName>
        <fullName evidence="1">Uncharacterized protein</fullName>
    </submittedName>
</protein>
<evidence type="ECO:0000313" key="2">
    <source>
        <dbReference type="Proteomes" id="UP000292958"/>
    </source>
</evidence>
<comment type="caution">
    <text evidence="1">The sequence shown here is derived from an EMBL/GenBank/DDBJ whole genome shotgun (WGS) entry which is preliminary data.</text>
</comment>
<name>A0A4Q7YT03_9BACT</name>
<dbReference type="Proteomes" id="UP000292958">
    <property type="component" value="Unassembled WGS sequence"/>
</dbReference>
<sequence>MTTTYKLIAMPFLLCEGEFKGYLETVTFIATAEHATHKWWTVNVGTYESDFSKIVSPELARHVVGKLKAGETVEFPNRYELEEVKDRFGGSWKD</sequence>